<evidence type="ECO:0000256" key="4">
    <source>
        <dbReference type="ARBA" id="ARBA00022801"/>
    </source>
</evidence>
<keyword evidence="3" id="KW-0479">Metal-binding</keyword>
<dbReference type="GO" id="GO:0046872">
    <property type="term" value="F:metal ion binding"/>
    <property type="evidence" value="ECO:0007669"/>
    <property type="project" value="UniProtKB-KW"/>
</dbReference>
<dbReference type="InterPro" id="IPR050570">
    <property type="entry name" value="Cell_wall_metabolism_enzyme"/>
</dbReference>
<protein>
    <submittedName>
        <fullName evidence="10">Metalloendopeptidase-like membrane protein</fullName>
    </submittedName>
</protein>
<feature type="domain" description="M23ase beta-sheet core" evidence="9">
    <location>
        <begin position="318"/>
        <end position="414"/>
    </location>
</feature>
<dbReference type="Proteomes" id="UP000005234">
    <property type="component" value="Chromosome"/>
</dbReference>
<evidence type="ECO:0000256" key="8">
    <source>
        <dbReference type="SAM" id="SignalP"/>
    </source>
</evidence>
<evidence type="ECO:0000313" key="11">
    <source>
        <dbReference type="Proteomes" id="UP000005234"/>
    </source>
</evidence>
<dbReference type="EMBL" id="CP003350">
    <property type="protein sequence ID" value="AFC84638.1"/>
    <property type="molecule type" value="Genomic_DNA"/>
</dbReference>
<dbReference type="HOGENOM" id="CLU_616427_0_0_6"/>
<dbReference type="KEGG" id="fau:Fraau_0139"/>
<dbReference type="Pfam" id="PF01551">
    <property type="entry name" value="Peptidase_M23"/>
    <property type="match status" value="1"/>
</dbReference>
<evidence type="ECO:0000256" key="6">
    <source>
        <dbReference type="ARBA" id="ARBA00023049"/>
    </source>
</evidence>
<feature type="chain" id="PRO_5003615528" evidence="8">
    <location>
        <begin position="22"/>
        <end position="444"/>
    </location>
</feature>
<dbReference type="eggNOG" id="COG0739">
    <property type="taxonomic scope" value="Bacteria"/>
</dbReference>
<evidence type="ECO:0000256" key="7">
    <source>
        <dbReference type="SAM" id="MobiDB-lite"/>
    </source>
</evidence>
<dbReference type="AlphaFoldDB" id="H8L0L2"/>
<dbReference type="PANTHER" id="PTHR21666">
    <property type="entry name" value="PEPTIDASE-RELATED"/>
    <property type="match status" value="1"/>
</dbReference>
<keyword evidence="11" id="KW-1185">Reference proteome</keyword>
<dbReference type="CDD" id="cd12797">
    <property type="entry name" value="M23_peptidase"/>
    <property type="match status" value="1"/>
</dbReference>
<keyword evidence="2" id="KW-0645">Protease</keyword>
<dbReference type="Gene3D" id="2.70.70.10">
    <property type="entry name" value="Glucose Permease (Domain IIA)"/>
    <property type="match status" value="1"/>
</dbReference>
<feature type="region of interest" description="Disordered" evidence="7">
    <location>
        <begin position="87"/>
        <end position="108"/>
    </location>
</feature>
<proteinExistence type="predicted"/>
<dbReference type="PANTHER" id="PTHR21666:SF288">
    <property type="entry name" value="CELL DIVISION PROTEIN YTFB"/>
    <property type="match status" value="1"/>
</dbReference>
<gene>
    <name evidence="10" type="ordered locus">Fraau_0139</name>
</gene>
<evidence type="ECO:0000256" key="2">
    <source>
        <dbReference type="ARBA" id="ARBA00022670"/>
    </source>
</evidence>
<organism evidence="10 11">
    <name type="scientific">Frateuria aurantia (strain ATCC 33424 / DSM 6220 / KCTC 2777 / LMG 1558 / NBRC 3245 / NCIMB 13370)</name>
    <name type="common">Acetobacter aurantius</name>
    <dbReference type="NCBI Taxonomy" id="767434"/>
    <lineage>
        <taxon>Bacteria</taxon>
        <taxon>Pseudomonadati</taxon>
        <taxon>Pseudomonadota</taxon>
        <taxon>Gammaproteobacteria</taxon>
        <taxon>Lysobacterales</taxon>
        <taxon>Rhodanobacteraceae</taxon>
        <taxon>Frateuria</taxon>
    </lineage>
</organism>
<dbReference type="InterPro" id="IPR016047">
    <property type="entry name" value="M23ase_b-sheet_dom"/>
</dbReference>
<evidence type="ECO:0000256" key="1">
    <source>
        <dbReference type="ARBA" id="ARBA00001947"/>
    </source>
</evidence>
<reference evidence="10" key="1">
    <citation type="submission" date="2012-02" db="EMBL/GenBank/DDBJ databases">
        <title>The complete genome of Frateuria aurantia DSM 6220.</title>
        <authorList>
            <consortium name="US DOE Joint Genome Institute (JGI-PGF)"/>
            <person name="Lucas S."/>
            <person name="Copeland A."/>
            <person name="Lapidus A."/>
            <person name="Glavina del Rio T."/>
            <person name="Dalin E."/>
            <person name="Tice H."/>
            <person name="Bruce D."/>
            <person name="Goodwin L."/>
            <person name="Pitluck S."/>
            <person name="Peters L."/>
            <person name="Ovchinnikova G."/>
            <person name="Teshima H."/>
            <person name="Kyrpides N."/>
            <person name="Mavromatis K."/>
            <person name="Ivanova N."/>
            <person name="Brettin T."/>
            <person name="Detter J.C."/>
            <person name="Han C."/>
            <person name="Larimer F."/>
            <person name="Land M."/>
            <person name="Hauser L."/>
            <person name="Markowitz V."/>
            <person name="Cheng J.-F."/>
            <person name="Hugenholtz P."/>
            <person name="Woyke T."/>
            <person name="Wu D."/>
            <person name="Brambilla E."/>
            <person name="Klenk H.-P."/>
            <person name="Eisen J.A."/>
        </authorList>
    </citation>
    <scope>NUCLEOTIDE SEQUENCE</scope>
    <source>
        <strain evidence="10">DSM 6220</strain>
    </source>
</reference>
<dbReference type="InterPro" id="IPR011055">
    <property type="entry name" value="Dup_hybrid_motif"/>
</dbReference>
<evidence type="ECO:0000256" key="3">
    <source>
        <dbReference type="ARBA" id="ARBA00022723"/>
    </source>
</evidence>
<dbReference type="RefSeq" id="WP_014401644.1">
    <property type="nucleotide sequence ID" value="NC_017033.1"/>
</dbReference>
<dbReference type="GO" id="GO:0006508">
    <property type="term" value="P:proteolysis"/>
    <property type="evidence" value="ECO:0007669"/>
    <property type="project" value="UniProtKB-KW"/>
</dbReference>
<name>H8L0L2_FRAAD</name>
<evidence type="ECO:0000256" key="5">
    <source>
        <dbReference type="ARBA" id="ARBA00022833"/>
    </source>
</evidence>
<keyword evidence="4" id="KW-0378">Hydrolase</keyword>
<evidence type="ECO:0000259" key="9">
    <source>
        <dbReference type="Pfam" id="PF01551"/>
    </source>
</evidence>
<keyword evidence="5" id="KW-0862">Zinc</keyword>
<sequence length="444" mass="48456">MKQVVWGTVLLLASGWCQSQAAEPGPSCTVRQVTIPTGSDAIHSMRQVGVDRHQFMTWFRHAGRSMRHSLRRLRPGESLDVCLRDNGDLQSLQPTPRSGHAAARQPSGGDKRFAGVVARIWSHQEAVAGFAGVTASVWPGSLAQAGFKGVQGSVRTVMLADTPAKARASAAATAVASTRIADAVGHAQLRTTELKTGHLLKRELAHYLGNHLVVAALADYVHQQWHLPSRLPKGSLCTVAMRPGKGDSKHLQLAYLQVDYRGHRHRVYHYVDAKGHQYVVGSRGEGYRVVAPAQPVRYTRISSGWGWRIQPVLGGNEFHHGIDYAAPAGTPIRASMDGVVEISGWHGNYGRLVEIRHTAGVSTRYGHLRGFAANVHVGSHVHRGEVIGYVGASGLSTGPHLYYEIWQRGQRINPLTHKALMVASSLPASERIAFDRYVDQQAMR</sequence>
<dbReference type="GO" id="GO:0004222">
    <property type="term" value="F:metalloendopeptidase activity"/>
    <property type="evidence" value="ECO:0007669"/>
    <property type="project" value="TreeGrafter"/>
</dbReference>
<feature type="signal peptide" evidence="8">
    <location>
        <begin position="1"/>
        <end position="21"/>
    </location>
</feature>
<keyword evidence="6" id="KW-0482">Metalloprotease</keyword>
<comment type="cofactor">
    <cofactor evidence="1">
        <name>Zn(2+)</name>
        <dbReference type="ChEBI" id="CHEBI:29105"/>
    </cofactor>
</comment>
<keyword evidence="8" id="KW-0732">Signal</keyword>
<accession>H8L0L2</accession>
<dbReference type="STRING" id="767434.Fraau_0139"/>
<dbReference type="OrthoDB" id="9815245at2"/>
<dbReference type="SUPFAM" id="SSF51261">
    <property type="entry name" value="Duplicated hybrid motif"/>
    <property type="match status" value="1"/>
</dbReference>
<evidence type="ECO:0000313" key="10">
    <source>
        <dbReference type="EMBL" id="AFC84638.1"/>
    </source>
</evidence>